<dbReference type="PANTHER" id="PTHR35862:SF1">
    <property type="entry name" value="FELS-2 PROPHAGE PROTEIN"/>
    <property type="match status" value="1"/>
</dbReference>
<feature type="domain" description="Baseplate J-like C-terminal" evidence="2">
    <location>
        <begin position="219"/>
        <end position="300"/>
    </location>
</feature>
<evidence type="ECO:0000259" key="2">
    <source>
        <dbReference type="Pfam" id="PF26079"/>
    </source>
</evidence>
<sequence length="305" mass="33106">MTTNFVAIDLSQLPPPHAVEQLDYEQILAERKAYAISLWPEDQQAEIAARLALESEPLTKLLEENAYREMLWRQRVNEAALANMLASAQGADLDQLAANYNVRRLVIQPGDPSKVPPVPELLESDDSLRERAQMAWEGLSTAGPRNSYIFHARAADGRVGDASAVSPSPAVAVVTVQSAIGNGSAPAELLDVVERYLSDEDRRPVADRLIVQSAEVIEYSISASLFLTTIGPEAEPIQAAARAQLEAYVFQRRRLGMEVSESAIHAALHVEGVRKVELAGWADIAATASQAPYCTNITLTIGAEP</sequence>
<reference evidence="3" key="1">
    <citation type="submission" date="2017-05" db="EMBL/GenBank/DDBJ databases">
        <title>Two decades of blaVIM-2-producing Pseudomonas aeruginosa dissemination: the decisive role of mobile genetic elements and successful clones.</title>
        <authorList>
            <person name="Botelho J."/>
        </authorList>
    </citation>
    <scope>NUCLEOTIDE SEQUENCE</scope>
    <source>
        <strain evidence="3">FFUP_PS_CB5</strain>
    </source>
</reference>
<dbReference type="InterPro" id="IPR052726">
    <property type="entry name" value="Phage_Baseplate_Hub"/>
</dbReference>
<accession>A0A2D1CSP8</accession>
<name>A0A2D1CSP8_PSEAI</name>
<dbReference type="InterPro" id="IPR058531">
    <property type="entry name" value="Baseplate_J_M"/>
</dbReference>
<dbReference type="InterPro" id="IPR058530">
    <property type="entry name" value="Baseplate_J-like_C"/>
</dbReference>
<organism evidence="3">
    <name type="scientific">Pseudomonas aeruginosa</name>
    <dbReference type="NCBI Taxonomy" id="287"/>
    <lineage>
        <taxon>Bacteria</taxon>
        <taxon>Pseudomonadati</taxon>
        <taxon>Pseudomonadota</taxon>
        <taxon>Gammaproteobacteria</taxon>
        <taxon>Pseudomonadales</taxon>
        <taxon>Pseudomonadaceae</taxon>
        <taxon>Pseudomonas</taxon>
    </lineage>
</organism>
<evidence type="ECO:0000313" key="3">
    <source>
        <dbReference type="EMBL" id="ATN45555.1"/>
    </source>
</evidence>
<dbReference type="AlphaFoldDB" id="A0A2D1CSP8"/>
<dbReference type="PIRSF" id="PIRSF020481">
    <property type="entry name" value="BAP"/>
    <property type="match status" value="1"/>
</dbReference>
<protein>
    <submittedName>
        <fullName evidence="3">Baseplate assembly protein</fullName>
    </submittedName>
</protein>
<dbReference type="Pfam" id="PF26078">
    <property type="entry name" value="Baseplate_J_M"/>
    <property type="match status" value="1"/>
</dbReference>
<feature type="domain" description="Baseplate J-like central" evidence="1">
    <location>
        <begin position="140"/>
        <end position="212"/>
    </location>
</feature>
<dbReference type="Pfam" id="PF26079">
    <property type="entry name" value="Baseplate_J_C"/>
    <property type="match status" value="1"/>
</dbReference>
<dbReference type="PANTHER" id="PTHR35862">
    <property type="entry name" value="FELS-2 PROPHAGE PROTEIN"/>
    <property type="match status" value="1"/>
</dbReference>
<evidence type="ECO:0000259" key="1">
    <source>
        <dbReference type="Pfam" id="PF26078"/>
    </source>
</evidence>
<proteinExistence type="predicted"/>
<dbReference type="InterPro" id="IPR014507">
    <property type="entry name" value="Baseplate_assembly_J_pred"/>
</dbReference>
<dbReference type="RefSeq" id="WP_087819148.1">
    <property type="nucleotide sequence ID" value="NZ_NINP01000013.1"/>
</dbReference>
<dbReference type="EMBL" id="MF168946">
    <property type="protein sequence ID" value="ATN45555.1"/>
    <property type="molecule type" value="Genomic_DNA"/>
</dbReference>